<keyword evidence="1" id="KW-1133">Transmembrane helix</keyword>
<evidence type="ECO:0000256" key="1">
    <source>
        <dbReference type="SAM" id="Phobius"/>
    </source>
</evidence>
<dbReference type="EMBL" id="CAADEW010000020">
    <property type="protein sequence ID" value="VFJ48637.1"/>
    <property type="molecule type" value="Genomic_DNA"/>
</dbReference>
<keyword evidence="1" id="KW-0812">Transmembrane</keyword>
<organism evidence="2">
    <name type="scientific">Candidatus Kentrum sp. FW</name>
    <dbReference type="NCBI Taxonomy" id="2126338"/>
    <lineage>
        <taxon>Bacteria</taxon>
        <taxon>Pseudomonadati</taxon>
        <taxon>Pseudomonadota</taxon>
        <taxon>Gammaproteobacteria</taxon>
        <taxon>Candidatus Kentrum</taxon>
    </lineage>
</organism>
<keyword evidence="1" id="KW-0472">Membrane</keyword>
<proteinExistence type="predicted"/>
<dbReference type="EMBL" id="CAADFD010000183">
    <property type="protein sequence ID" value="VFJ70302.1"/>
    <property type="molecule type" value="Genomic_DNA"/>
</dbReference>
<feature type="transmembrane region" description="Helical" evidence="1">
    <location>
        <begin position="6"/>
        <end position="23"/>
    </location>
</feature>
<gene>
    <name evidence="2" type="ORF">BECKFW1821A_GA0114235_102031</name>
    <name evidence="3" type="ORF">BECKFW1821B_GA0114236_11833</name>
</gene>
<reference evidence="2" key="1">
    <citation type="submission" date="2019-02" db="EMBL/GenBank/DDBJ databases">
        <authorList>
            <person name="Gruber-Vodicka R. H."/>
            <person name="Seah K. B. B."/>
        </authorList>
    </citation>
    <scope>NUCLEOTIDE SEQUENCE</scope>
    <source>
        <strain evidence="3">BECK_BZ106</strain>
        <strain evidence="2">BECK_BZ15</strain>
    </source>
</reference>
<dbReference type="AlphaFoldDB" id="A0A450S9B9"/>
<protein>
    <submittedName>
        <fullName evidence="2">Uncharacterized protein</fullName>
    </submittedName>
</protein>
<accession>A0A450S9B9</accession>
<sequence>MNAYEITVITLAILVTPVMFWMLGKEFRKHKSNTPSSNF</sequence>
<name>A0A450S9B9_9GAMM</name>
<evidence type="ECO:0000313" key="2">
    <source>
        <dbReference type="EMBL" id="VFJ48637.1"/>
    </source>
</evidence>
<evidence type="ECO:0000313" key="3">
    <source>
        <dbReference type="EMBL" id="VFJ70302.1"/>
    </source>
</evidence>